<dbReference type="InterPro" id="IPR024403">
    <property type="entry name" value="DHOase_cat"/>
</dbReference>
<feature type="non-terminal residue" evidence="3">
    <location>
        <position position="206"/>
    </location>
</feature>
<accession>A0ABS0A9G4</accession>
<dbReference type="Gene3D" id="3.20.20.140">
    <property type="entry name" value="Metal-dependent hydrolases"/>
    <property type="match status" value="1"/>
</dbReference>
<dbReference type="Pfam" id="PF12890">
    <property type="entry name" value="DHOase"/>
    <property type="match status" value="1"/>
</dbReference>
<evidence type="ECO:0000313" key="4">
    <source>
        <dbReference type="Proteomes" id="UP001194729"/>
    </source>
</evidence>
<dbReference type="SUPFAM" id="SSF51338">
    <property type="entry name" value="Composite domain of metallo-dependent hydrolases"/>
    <property type="match status" value="1"/>
</dbReference>
<dbReference type="SUPFAM" id="SSF51556">
    <property type="entry name" value="Metallo-dependent hydrolases"/>
    <property type="match status" value="1"/>
</dbReference>
<keyword evidence="4" id="KW-1185">Reference proteome</keyword>
<dbReference type="PANTHER" id="PTHR43668">
    <property type="entry name" value="ALLANTOINASE"/>
    <property type="match status" value="1"/>
</dbReference>
<comment type="caution">
    <text evidence="3">The sequence shown here is derived from an EMBL/GenBank/DDBJ whole genome shotgun (WGS) entry which is preliminary data.</text>
</comment>
<evidence type="ECO:0000313" key="3">
    <source>
        <dbReference type="EMBL" id="MBF4986038.1"/>
    </source>
</evidence>
<dbReference type="InterPro" id="IPR011059">
    <property type="entry name" value="Metal-dep_hydrolase_composite"/>
</dbReference>
<dbReference type="Proteomes" id="UP001194729">
    <property type="component" value="Unassembled WGS sequence"/>
</dbReference>
<evidence type="ECO:0000259" key="2">
    <source>
        <dbReference type="Pfam" id="PF12890"/>
    </source>
</evidence>
<dbReference type="EMBL" id="JADKYU010000940">
    <property type="protein sequence ID" value="MBF4986038.1"/>
    <property type="molecule type" value="Genomic_DNA"/>
</dbReference>
<dbReference type="InterPro" id="IPR050138">
    <property type="entry name" value="DHOase/Allantoinase_Hydrolase"/>
</dbReference>
<proteinExistence type="predicted"/>
<reference evidence="3 4" key="1">
    <citation type="submission" date="2020-11" db="EMBL/GenBank/DDBJ databases">
        <title>P. mediterranea TC4 genome.</title>
        <authorList>
            <person name="Molmeret M."/>
        </authorList>
    </citation>
    <scope>NUCLEOTIDE SEQUENCE [LARGE SCALE GENOMIC DNA]</scope>
    <source>
        <strain evidence="3 4">TC4</strain>
    </source>
</reference>
<dbReference type="PANTHER" id="PTHR43668:SF2">
    <property type="entry name" value="ALLANTOINASE"/>
    <property type="match status" value="1"/>
</dbReference>
<gene>
    <name evidence="3" type="ORF">FNJ87_17470</name>
</gene>
<feature type="domain" description="Dihydroorotase catalytic" evidence="2">
    <location>
        <begin position="55"/>
        <end position="201"/>
    </location>
</feature>
<dbReference type="InterPro" id="IPR032466">
    <property type="entry name" value="Metal_Hydrolase"/>
</dbReference>
<evidence type="ECO:0000256" key="1">
    <source>
        <dbReference type="ARBA" id="ARBA00022975"/>
    </source>
</evidence>
<organism evidence="3 4">
    <name type="scientific">Nonlabens mediterrranea</name>
    <dbReference type="NCBI Taxonomy" id="1419947"/>
    <lineage>
        <taxon>Bacteria</taxon>
        <taxon>Pseudomonadati</taxon>
        <taxon>Bacteroidota</taxon>
        <taxon>Flavobacteriia</taxon>
        <taxon>Flavobacteriales</taxon>
        <taxon>Flavobacteriaceae</taxon>
        <taxon>Nonlabens</taxon>
    </lineage>
</organism>
<sequence length="206" mass="22849">MILLKNVTIVDASNELHLKKRDILIKNGKISKITTSIEQPDARIIEKEDLHVSIGWFDSSVSFGEPGFEERQTLKNGLETAAKSGFTTIMLNPNNQPNPQDESGINYLKSKTEGNAVTVLPVGNFTLQQNGQHLAELYDMQKAGAVSFYDFKKSIQNTNLLKVGLQYVKSFDGIIQSYPQDNHLAGSGMVNEDETTIHLGIVLMPR</sequence>
<name>A0ABS0A9G4_9FLAO</name>
<keyword evidence="1" id="KW-0665">Pyrimidine biosynthesis</keyword>
<dbReference type="Gene3D" id="2.30.40.10">
    <property type="entry name" value="Urease, subunit C, domain 1"/>
    <property type="match status" value="1"/>
</dbReference>
<protein>
    <submittedName>
        <fullName evidence="3">Dihydroorotase</fullName>
    </submittedName>
</protein>